<evidence type="ECO:0000256" key="2">
    <source>
        <dbReference type="SAM" id="MobiDB-lite"/>
    </source>
</evidence>
<evidence type="ECO:0008006" key="5">
    <source>
        <dbReference type="Google" id="ProtNLM"/>
    </source>
</evidence>
<evidence type="ECO:0000256" key="1">
    <source>
        <dbReference type="SAM" id="Coils"/>
    </source>
</evidence>
<sequence>MSRDESEATEMEAASSGTSEMSVLQDALQEIRAMREERLRLQEELEVQRQNNTGQSLPISLITGQIKADIFDGTVSLREYLCQLELRLGQQGLFQNFYTQFINRKQRFGEEIMSYGLEIERLARLAYPENEREMRIKIACAQFIVGLASENTKRLLQLEGVVSLEEAIERAKTIETIYDNGSEKRNVERKEFFGEERIAGK</sequence>
<dbReference type="AlphaFoldDB" id="E2BPP5"/>
<proteinExistence type="predicted"/>
<reference evidence="3 4" key="1">
    <citation type="journal article" date="2010" name="Science">
        <title>Genomic comparison of the ants Camponotus floridanus and Harpegnathos saltator.</title>
        <authorList>
            <person name="Bonasio R."/>
            <person name="Zhang G."/>
            <person name="Ye C."/>
            <person name="Mutti N.S."/>
            <person name="Fang X."/>
            <person name="Qin N."/>
            <person name="Donahue G."/>
            <person name="Yang P."/>
            <person name="Li Q."/>
            <person name="Li C."/>
            <person name="Zhang P."/>
            <person name="Huang Z."/>
            <person name="Berger S.L."/>
            <person name="Reinberg D."/>
            <person name="Wang J."/>
            <person name="Liebig J."/>
        </authorList>
    </citation>
    <scope>NUCLEOTIDE SEQUENCE [LARGE SCALE GENOMIC DNA]</scope>
    <source>
        <strain evidence="3 4">R22 G/1</strain>
    </source>
</reference>
<dbReference type="InParanoid" id="E2BPP5"/>
<gene>
    <name evidence="3" type="ORF">EAI_09797</name>
</gene>
<keyword evidence="1" id="KW-0175">Coiled coil</keyword>
<evidence type="ECO:0000313" key="4">
    <source>
        <dbReference type="Proteomes" id="UP000008237"/>
    </source>
</evidence>
<keyword evidence="4" id="KW-1185">Reference proteome</keyword>
<dbReference type="EMBL" id="GL449650">
    <property type="protein sequence ID" value="EFN82337.1"/>
    <property type="molecule type" value="Genomic_DNA"/>
</dbReference>
<feature type="compositionally biased region" description="Low complexity" evidence="2">
    <location>
        <begin position="11"/>
        <end position="22"/>
    </location>
</feature>
<feature type="region of interest" description="Disordered" evidence="2">
    <location>
        <begin position="1"/>
        <end position="22"/>
    </location>
</feature>
<dbReference type="Proteomes" id="UP000008237">
    <property type="component" value="Unassembled WGS sequence"/>
</dbReference>
<organism evidence="4">
    <name type="scientific">Harpegnathos saltator</name>
    <name type="common">Jerdon's jumping ant</name>
    <dbReference type="NCBI Taxonomy" id="610380"/>
    <lineage>
        <taxon>Eukaryota</taxon>
        <taxon>Metazoa</taxon>
        <taxon>Ecdysozoa</taxon>
        <taxon>Arthropoda</taxon>
        <taxon>Hexapoda</taxon>
        <taxon>Insecta</taxon>
        <taxon>Pterygota</taxon>
        <taxon>Neoptera</taxon>
        <taxon>Endopterygota</taxon>
        <taxon>Hymenoptera</taxon>
        <taxon>Apocrita</taxon>
        <taxon>Aculeata</taxon>
        <taxon>Formicoidea</taxon>
        <taxon>Formicidae</taxon>
        <taxon>Ponerinae</taxon>
        <taxon>Ponerini</taxon>
        <taxon>Harpegnathos</taxon>
    </lineage>
</organism>
<feature type="coiled-coil region" evidence="1">
    <location>
        <begin position="24"/>
        <end position="51"/>
    </location>
</feature>
<name>E2BPP5_HARSA</name>
<evidence type="ECO:0000313" key="3">
    <source>
        <dbReference type="EMBL" id="EFN82337.1"/>
    </source>
</evidence>
<accession>E2BPP5</accession>
<protein>
    <recommendedName>
        <fullName evidence="5">Retrotransposon gag domain-containing protein</fullName>
    </recommendedName>
</protein>